<evidence type="ECO:0000256" key="1">
    <source>
        <dbReference type="ARBA" id="ARBA00004829"/>
    </source>
</evidence>
<comment type="pathway">
    <text evidence="1">Carotenoid biosynthesis.</text>
</comment>
<dbReference type="PROSITE" id="PS01044">
    <property type="entry name" value="SQUALEN_PHYTOEN_SYN_1"/>
    <property type="match status" value="1"/>
</dbReference>
<dbReference type="GO" id="GO:0016740">
    <property type="term" value="F:transferase activity"/>
    <property type="evidence" value="ECO:0007669"/>
    <property type="project" value="UniProtKB-KW"/>
</dbReference>
<evidence type="ECO:0000313" key="5">
    <source>
        <dbReference type="Proteomes" id="UP001342826"/>
    </source>
</evidence>
<dbReference type="PANTHER" id="PTHR31480">
    <property type="entry name" value="BIFUNCTIONAL LYCOPENE CYCLASE/PHYTOENE SYNTHASE"/>
    <property type="match status" value="1"/>
</dbReference>
<name>A0ABU6NYV1_9BACI</name>
<evidence type="ECO:0000256" key="2">
    <source>
        <dbReference type="ARBA" id="ARBA00022679"/>
    </source>
</evidence>
<evidence type="ECO:0000313" key="4">
    <source>
        <dbReference type="EMBL" id="MED4401853.1"/>
    </source>
</evidence>
<keyword evidence="5" id="KW-1185">Reference proteome</keyword>
<protein>
    <submittedName>
        <fullName evidence="4">Phytoene/squalene synthase family protein</fullName>
        <ecNumber evidence="4">2.5.1.-</ecNumber>
    </submittedName>
</protein>
<sequence>MYSTEEAYKYCEEVIKHHSKTFYKTFSILSKDERRAVWAVYAFCRTVDDIVDEGIDPERELAEFKKVFEQFLQHTYDEADPMWVALYDVFMKYKMDKQAFHSLIKGKELDLSVNRYDTMDQLLNYCSQVAGTVGLMLLPILASEKAALLRDGAVSLGIAMQLTNILYNIEEDLERNRIYLPKDVMKYYGLRKEALWLGRIDHSFIQVWEHLAEVAEQFYNEAFRSMDEYPIYSRIPVKRAAYLSHKILSVIRSKRYKVFKEKYFTMKKRKRLILVRT</sequence>
<reference evidence="4 5" key="1">
    <citation type="submission" date="2023-03" db="EMBL/GenBank/DDBJ databases">
        <title>Bacillus Genome Sequencing.</title>
        <authorList>
            <person name="Dunlap C."/>
        </authorList>
    </citation>
    <scope>NUCLEOTIDE SEQUENCE [LARGE SCALE GENOMIC DNA]</scope>
    <source>
        <strain evidence="4 5">NRS-1717</strain>
    </source>
</reference>
<dbReference type="InterPro" id="IPR033904">
    <property type="entry name" value="Trans_IPPS_HH"/>
</dbReference>
<keyword evidence="3" id="KW-0125">Carotenoid biosynthesis</keyword>
<dbReference type="Pfam" id="PF00494">
    <property type="entry name" value="SQS_PSY"/>
    <property type="match status" value="1"/>
</dbReference>
<keyword evidence="2 4" id="KW-0808">Transferase</keyword>
<dbReference type="RefSeq" id="WP_328015220.1">
    <property type="nucleotide sequence ID" value="NZ_JARTFS010000008.1"/>
</dbReference>
<dbReference type="InterPro" id="IPR019845">
    <property type="entry name" value="Squalene/phytoene_synthase_CS"/>
</dbReference>
<dbReference type="Proteomes" id="UP001342826">
    <property type="component" value="Unassembled WGS sequence"/>
</dbReference>
<dbReference type="EC" id="2.5.1.-" evidence="4"/>
<accession>A0ABU6NYV1</accession>
<organism evidence="4 5">
    <name type="scientific">Metabacillus fastidiosus</name>
    <dbReference type="NCBI Taxonomy" id="1458"/>
    <lineage>
        <taxon>Bacteria</taxon>
        <taxon>Bacillati</taxon>
        <taxon>Bacillota</taxon>
        <taxon>Bacilli</taxon>
        <taxon>Bacillales</taxon>
        <taxon>Bacillaceae</taxon>
        <taxon>Metabacillus</taxon>
    </lineage>
</organism>
<proteinExistence type="predicted"/>
<dbReference type="InterPro" id="IPR008949">
    <property type="entry name" value="Isoprenoid_synthase_dom_sf"/>
</dbReference>
<dbReference type="SUPFAM" id="SSF48576">
    <property type="entry name" value="Terpenoid synthases"/>
    <property type="match status" value="1"/>
</dbReference>
<dbReference type="EMBL" id="JARTFS010000008">
    <property type="protein sequence ID" value="MED4401853.1"/>
    <property type="molecule type" value="Genomic_DNA"/>
</dbReference>
<dbReference type="CDD" id="cd00683">
    <property type="entry name" value="Trans_IPPS_HH"/>
    <property type="match status" value="1"/>
</dbReference>
<dbReference type="Gene3D" id="1.10.600.10">
    <property type="entry name" value="Farnesyl Diphosphate Synthase"/>
    <property type="match status" value="1"/>
</dbReference>
<dbReference type="InterPro" id="IPR002060">
    <property type="entry name" value="Squ/phyt_synthse"/>
</dbReference>
<gene>
    <name evidence="4" type="ORF">P9271_11050</name>
</gene>
<evidence type="ECO:0000256" key="3">
    <source>
        <dbReference type="ARBA" id="ARBA00022746"/>
    </source>
</evidence>
<comment type="caution">
    <text evidence="4">The sequence shown here is derived from an EMBL/GenBank/DDBJ whole genome shotgun (WGS) entry which is preliminary data.</text>
</comment>